<feature type="domain" description="Endonuclease/exonuclease/phosphatase" evidence="1">
    <location>
        <begin position="25"/>
        <end position="146"/>
    </location>
</feature>
<dbReference type="Pfam" id="PF03372">
    <property type="entry name" value="Exo_endo_phos"/>
    <property type="match status" value="1"/>
</dbReference>
<organism evidence="2 3">
    <name type="scientific">Camelina sativa</name>
    <name type="common">False flax</name>
    <name type="synonym">Myagrum sativum</name>
    <dbReference type="NCBI Taxonomy" id="90675"/>
    <lineage>
        <taxon>Eukaryota</taxon>
        <taxon>Viridiplantae</taxon>
        <taxon>Streptophyta</taxon>
        <taxon>Embryophyta</taxon>
        <taxon>Tracheophyta</taxon>
        <taxon>Spermatophyta</taxon>
        <taxon>Magnoliopsida</taxon>
        <taxon>eudicotyledons</taxon>
        <taxon>Gunneridae</taxon>
        <taxon>Pentapetalae</taxon>
        <taxon>rosids</taxon>
        <taxon>malvids</taxon>
        <taxon>Brassicales</taxon>
        <taxon>Brassicaceae</taxon>
        <taxon>Camelineae</taxon>
        <taxon>Camelina</taxon>
    </lineage>
</organism>
<reference evidence="2" key="1">
    <citation type="journal article" date="2014" name="Nat. Commun.">
        <title>The emerging biofuel crop Camelina sativa retains a highly undifferentiated hexaploid genome structure.</title>
        <authorList>
            <person name="Kagale S."/>
            <person name="Koh C."/>
            <person name="Nixon J."/>
            <person name="Bollina V."/>
            <person name="Clarke W.E."/>
            <person name="Tuteja R."/>
            <person name="Spillane C."/>
            <person name="Robinson S.J."/>
            <person name="Links M.G."/>
            <person name="Clarke C."/>
            <person name="Higgins E.E."/>
            <person name="Huebert T."/>
            <person name="Sharpe A.G."/>
            <person name="Parkin I.A."/>
        </authorList>
    </citation>
    <scope>NUCLEOTIDE SEQUENCE [LARGE SCALE GENOMIC DNA]</scope>
    <source>
        <strain evidence="2">cv. DH55</strain>
    </source>
</reference>
<dbReference type="Proteomes" id="UP000694864">
    <property type="component" value="Chromosome 12"/>
</dbReference>
<dbReference type="PANTHER" id="PTHR33710">
    <property type="entry name" value="BNAC02G09200D PROTEIN"/>
    <property type="match status" value="1"/>
</dbReference>
<gene>
    <name evidence="3" type="primary">LOC109127983</name>
</gene>
<proteinExistence type="predicted"/>
<evidence type="ECO:0000313" key="3">
    <source>
        <dbReference type="RefSeq" id="XP_019089179.1"/>
    </source>
</evidence>
<dbReference type="SUPFAM" id="SSF56219">
    <property type="entry name" value="DNase I-like"/>
    <property type="match status" value="1"/>
</dbReference>
<dbReference type="PANTHER" id="PTHR33710:SF77">
    <property type="entry name" value="DNASE I-LIKE SUPERFAMILY PROTEIN"/>
    <property type="match status" value="1"/>
</dbReference>
<accession>A0ABM1QQZ1</accession>
<dbReference type="InterPro" id="IPR036691">
    <property type="entry name" value="Endo/exonu/phosph_ase_sf"/>
</dbReference>
<name>A0ABM1QQZ1_CAMSA</name>
<reference evidence="3" key="2">
    <citation type="submission" date="2025-08" db="UniProtKB">
        <authorList>
            <consortium name="RefSeq"/>
        </authorList>
    </citation>
    <scope>IDENTIFICATION</scope>
    <source>
        <tissue evidence="3">Leaf</tissue>
    </source>
</reference>
<evidence type="ECO:0000313" key="2">
    <source>
        <dbReference type="Proteomes" id="UP000694864"/>
    </source>
</evidence>
<protein>
    <submittedName>
        <fullName evidence="3">Uncharacterized protein LOC109127983</fullName>
    </submittedName>
</protein>
<dbReference type="InterPro" id="IPR005135">
    <property type="entry name" value="Endo/exonuclease/phosphatase"/>
</dbReference>
<dbReference type="Gene3D" id="3.60.10.10">
    <property type="entry name" value="Endonuclease/exonuclease/phosphatase"/>
    <property type="match status" value="1"/>
</dbReference>
<dbReference type="GeneID" id="109127983"/>
<dbReference type="RefSeq" id="XP_019089179.1">
    <property type="nucleotide sequence ID" value="XM_019233634.1"/>
</dbReference>
<keyword evidence="2" id="KW-1185">Reference proteome</keyword>
<evidence type="ECO:0000259" key="1">
    <source>
        <dbReference type="Pfam" id="PF03372"/>
    </source>
</evidence>
<sequence length="198" mass="22926">MDQVITCGVFDPSMNLSYTVSFVYARNCMVARRELWSDLEEIYQYGAQRNHPWLILGDFNQILRAQDHYSLHPYPLPLVGMAEFQECIESCDLLELAGSGTNHTWYNNQEDNPITRKLDRCLINEAWLNLYPHSNVFYDAPCGSDHSPMLVSHSNDRQRRKVPLKFYNLFTSHPDYPSLIQNAWNGQDDIGSAMSRLC</sequence>